<evidence type="ECO:0000313" key="4">
    <source>
        <dbReference type="Proteomes" id="UP000623467"/>
    </source>
</evidence>
<keyword evidence="2" id="KW-0812">Transmembrane</keyword>
<organism evidence="3 4">
    <name type="scientific">Mycena sanguinolenta</name>
    <dbReference type="NCBI Taxonomy" id="230812"/>
    <lineage>
        <taxon>Eukaryota</taxon>
        <taxon>Fungi</taxon>
        <taxon>Dikarya</taxon>
        <taxon>Basidiomycota</taxon>
        <taxon>Agaricomycotina</taxon>
        <taxon>Agaricomycetes</taxon>
        <taxon>Agaricomycetidae</taxon>
        <taxon>Agaricales</taxon>
        <taxon>Marasmiineae</taxon>
        <taxon>Mycenaceae</taxon>
        <taxon>Mycena</taxon>
    </lineage>
</organism>
<evidence type="ECO:0000313" key="3">
    <source>
        <dbReference type="EMBL" id="KAF7371174.1"/>
    </source>
</evidence>
<evidence type="ECO:0000256" key="2">
    <source>
        <dbReference type="SAM" id="Phobius"/>
    </source>
</evidence>
<reference evidence="3" key="1">
    <citation type="submission" date="2020-05" db="EMBL/GenBank/DDBJ databases">
        <title>Mycena genomes resolve the evolution of fungal bioluminescence.</title>
        <authorList>
            <person name="Tsai I.J."/>
        </authorList>
    </citation>
    <scope>NUCLEOTIDE SEQUENCE</scope>
    <source>
        <strain evidence="3">160909Yilan</strain>
    </source>
</reference>
<gene>
    <name evidence="3" type="ORF">MSAN_00752900</name>
</gene>
<comment type="caution">
    <text evidence="3">The sequence shown here is derived from an EMBL/GenBank/DDBJ whole genome shotgun (WGS) entry which is preliminary data.</text>
</comment>
<protein>
    <submittedName>
        <fullName evidence="3">Uncharacterized protein</fullName>
    </submittedName>
</protein>
<evidence type="ECO:0000256" key="1">
    <source>
        <dbReference type="SAM" id="MobiDB-lite"/>
    </source>
</evidence>
<dbReference type="Proteomes" id="UP000623467">
    <property type="component" value="Unassembled WGS sequence"/>
</dbReference>
<dbReference type="EMBL" id="JACAZH010000004">
    <property type="protein sequence ID" value="KAF7371174.1"/>
    <property type="molecule type" value="Genomic_DNA"/>
</dbReference>
<name>A0A8H6Z562_9AGAR</name>
<feature type="region of interest" description="Disordered" evidence="1">
    <location>
        <begin position="260"/>
        <end position="286"/>
    </location>
</feature>
<keyword evidence="4" id="KW-1185">Reference proteome</keyword>
<feature type="compositionally biased region" description="Basic and acidic residues" evidence="1">
    <location>
        <begin position="260"/>
        <end position="273"/>
    </location>
</feature>
<dbReference type="OrthoDB" id="3037943at2759"/>
<keyword evidence="2" id="KW-0472">Membrane</keyword>
<proteinExistence type="predicted"/>
<keyword evidence="2" id="KW-1133">Transmembrane helix</keyword>
<feature type="transmembrane region" description="Helical" evidence="2">
    <location>
        <begin position="218"/>
        <end position="249"/>
    </location>
</feature>
<accession>A0A8H6Z562</accession>
<dbReference type="AlphaFoldDB" id="A0A8H6Z562"/>
<sequence>MANRQTMSVIIQGSLFIGAASDTVDRNDINQQVASTEFPAATNSDDLGWKPCKTRACQNLVPPQPPLSRRRIVKCETCRQKRRLRDQVRSAQQIRSLSEGEGVTKDKVKIDEQSDNSHLRLEIDQMQVERADMADFVRSLQREIAEQQESQRETAEHIGSLQAEISKLRASLPDSSQPVISSPLLLEYPFSIETEQNEQEVEHQQDQAADFARVLLQFLWHALKIVCYILCLLFRSIGTVGLCFALWLLNRLERRSRPARAHVPDSDIPDGRNSENLPPPYDSVSSPHLASGLGPIRDNFLYPLLVDVSLSHWFDAISSTGMTVDNLRTIARFDDARRDAFFARLIPSMDAVDRALLVDAVGRFD</sequence>